<dbReference type="Proteomes" id="UP000078302">
    <property type="component" value="Unassembled WGS sequence"/>
</dbReference>
<accession>A0A179BPT4</accession>
<dbReference type="OrthoDB" id="9908011at2"/>
<dbReference type="PROSITE" id="PS51257">
    <property type="entry name" value="PROKAR_LIPOPROTEIN"/>
    <property type="match status" value="1"/>
</dbReference>
<feature type="chain" id="PRO_5008099543" description="Lipoprotein" evidence="1">
    <location>
        <begin position="24"/>
        <end position="136"/>
    </location>
</feature>
<dbReference type="EMBL" id="LVXZ01000012">
    <property type="protein sequence ID" value="OAP93310.1"/>
    <property type="molecule type" value="Genomic_DNA"/>
</dbReference>
<proteinExistence type="predicted"/>
<evidence type="ECO:0000313" key="3">
    <source>
        <dbReference type="Proteomes" id="UP000078302"/>
    </source>
</evidence>
<dbReference type="AlphaFoldDB" id="A0A179BPT4"/>
<name>A0A179BPT4_ACIFR</name>
<evidence type="ECO:0008006" key="4">
    <source>
        <dbReference type="Google" id="ProtNLM"/>
    </source>
</evidence>
<keyword evidence="1" id="KW-0732">Signal</keyword>
<keyword evidence="3" id="KW-1185">Reference proteome</keyword>
<gene>
    <name evidence="2" type="ORF">A4H96_00790</name>
</gene>
<reference evidence="2 3" key="1">
    <citation type="submission" date="2016-04" db="EMBL/GenBank/DDBJ databases">
        <title>Acidithiobacillus ferrooxidans genome sequencing and assembly.</title>
        <authorList>
            <person name="Zhou Z."/>
        </authorList>
    </citation>
    <scope>NUCLEOTIDE SEQUENCE [LARGE SCALE GENOMIC DNA]</scope>
    <source>
        <strain evidence="2 3">BY0502</strain>
    </source>
</reference>
<dbReference type="RefSeq" id="WP_064217811.1">
    <property type="nucleotide sequence ID" value="NZ_LVXZ01000012.1"/>
</dbReference>
<protein>
    <recommendedName>
        <fullName evidence="4">Lipoprotein</fullName>
    </recommendedName>
</protein>
<organism evidence="2 3">
    <name type="scientific">Acidithiobacillus ferrooxidans</name>
    <name type="common">Thiobacillus ferrooxidans</name>
    <dbReference type="NCBI Taxonomy" id="920"/>
    <lineage>
        <taxon>Bacteria</taxon>
        <taxon>Pseudomonadati</taxon>
        <taxon>Pseudomonadota</taxon>
        <taxon>Acidithiobacillia</taxon>
        <taxon>Acidithiobacillales</taxon>
        <taxon>Acidithiobacillaceae</taxon>
        <taxon>Acidithiobacillus</taxon>
    </lineage>
</organism>
<evidence type="ECO:0000313" key="2">
    <source>
        <dbReference type="EMBL" id="OAP93310.1"/>
    </source>
</evidence>
<evidence type="ECO:0000256" key="1">
    <source>
        <dbReference type="SAM" id="SignalP"/>
    </source>
</evidence>
<sequence length="136" mass="14516">MPKNKWVTAHRALLVGVATALMAGCAHPGHITVKTMSMQKAYKEAQGGGANVVKELAASASHQQSLYTPPPGVGIVEAPKVAMAYVYPWVDANDTLHLGTWVGIPITGFRWRTSVGDVQDIRSVNQAQPSLTGERP</sequence>
<comment type="caution">
    <text evidence="2">The sequence shown here is derived from an EMBL/GenBank/DDBJ whole genome shotgun (WGS) entry which is preliminary data.</text>
</comment>
<feature type="signal peptide" evidence="1">
    <location>
        <begin position="1"/>
        <end position="23"/>
    </location>
</feature>